<gene>
    <name evidence="1" type="ORF">CMV30_00010</name>
</gene>
<evidence type="ECO:0000313" key="2">
    <source>
        <dbReference type="Proteomes" id="UP000217265"/>
    </source>
</evidence>
<organism evidence="1 2">
    <name type="scientific">Nibricoccus aquaticus</name>
    <dbReference type="NCBI Taxonomy" id="2576891"/>
    <lineage>
        <taxon>Bacteria</taxon>
        <taxon>Pseudomonadati</taxon>
        <taxon>Verrucomicrobiota</taxon>
        <taxon>Opitutia</taxon>
        <taxon>Opitutales</taxon>
        <taxon>Opitutaceae</taxon>
        <taxon>Nibricoccus</taxon>
    </lineage>
</organism>
<dbReference type="KEGG" id="vbh:CMV30_00010"/>
<protein>
    <submittedName>
        <fullName evidence="1">Uncharacterized protein</fullName>
    </submittedName>
</protein>
<keyword evidence="2" id="KW-1185">Reference proteome</keyword>
<accession>A0A290Q8D9</accession>
<sequence length="130" mass="14181">MIRDSSIHRSRAHQRGFFMPIVHTSSTQTKQALVTSLAPPRKPIDWPRMNLSALIDEIAAQADDFLDGFTGRADARAGIQELLTAQHNSLTETERKHVTDGVMSILEDEGFFDATPGAAETDADSSAGED</sequence>
<dbReference type="Proteomes" id="UP000217265">
    <property type="component" value="Chromosome"/>
</dbReference>
<evidence type="ECO:0000313" key="1">
    <source>
        <dbReference type="EMBL" id="ATC62486.1"/>
    </source>
</evidence>
<reference evidence="1 2" key="1">
    <citation type="submission" date="2017-09" db="EMBL/GenBank/DDBJ databases">
        <title>Complete genome sequence of Verrucomicrobial strain HZ-65, isolated from freshwater.</title>
        <authorList>
            <person name="Choi A."/>
        </authorList>
    </citation>
    <scope>NUCLEOTIDE SEQUENCE [LARGE SCALE GENOMIC DNA]</scope>
    <source>
        <strain evidence="1 2">HZ-65</strain>
    </source>
</reference>
<proteinExistence type="predicted"/>
<dbReference type="EMBL" id="CP023344">
    <property type="protein sequence ID" value="ATC62486.1"/>
    <property type="molecule type" value="Genomic_DNA"/>
</dbReference>
<dbReference type="AlphaFoldDB" id="A0A290Q8D9"/>
<name>A0A290Q8D9_9BACT</name>